<dbReference type="PROSITE" id="PS50043">
    <property type="entry name" value="HTH_LUXR_2"/>
    <property type="match status" value="1"/>
</dbReference>
<gene>
    <name evidence="6" type="ORF">FM068_07450</name>
</gene>
<name>A0A6L8Q509_9ACTN</name>
<keyword evidence="4" id="KW-0812">Transmembrane</keyword>
<feature type="transmembrane region" description="Helical" evidence="4">
    <location>
        <begin position="12"/>
        <end position="35"/>
    </location>
</feature>
<dbReference type="GO" id="GO:0003677">
    <property type="term" value="F:DNA binding"/>
    <property type="evidence" value="ECO:0007669"/>
    <property type="project" value="UniProtKB-KW"/>
</dbReference>
<dbReference type="InterPro" id="IPR000792">
    <property type="entry name" value="Tscrpt_reg_LuxR_C"/>
</dbReference>
<dbReference type="Gene3D" id="1.10.10.10">
    <property type="entry name" value="Winged helix-like DNA-binding domain superfamily/Winged helix DNA-binding domain"/>
    <property type="match status" value="1"/>
</dbReference>
<feature type="transmembrane region" description="Helical" evidence="4">
    <location>
        <begin position="155"/>
        <end position="172"/>
    </location>
</feature>
<evidence type="ECO:0000313" key="7">
    <source>
        <dbReference type="Proteomes" id="UP000472380"/>
    </source>
</evidence>
<dbReference type="SMART" id="SM00421">
    <property type="entry name" value="HTH_LUXR"/>
    <property type="match status" value="1"/>
</dbReference>
<reference evidence="6 7" key="1">
    <citation type="submission" date="2019-07" db="EMBL/GenBank/DDBJ databases">
        <title>Draft genome sequence of Adlercreutzia equolifaciens IPLA 37004, a human intestinal strain that does not produces equol from daidzein.</title>
        <authorList>
            <person name="Vazquez L."/>
            <person name="Florez A.B."/>
            <person name="Mayo B."/>
        </authorList>
    </citation>
    <scope>NUCLEOTIDE SEQUENCE [LARGE SCALE GENOMIC DNA]</scope>
    <source>
        <strain evidence="6 7">IPLA 37004</strain>
    </source>
</reference>
<dbReference type="PANTHER" id="PTHR44688">
    <property type="entry name" value="DNA-BINDING TRANSCRIPTIONAL ACTIVATOR DEVR_DOSR"/>
    <property type="match status" value="1"/>
</dbReference>
<feature type="transmembrane region" description="Helical" evidence="4">
    <location>
        <begin position="210"/>
        <end position="236"/>
    </location>
</feature>
<evidence type="ECO:0000256" key="1">
    <source>
        <dbReference type="ARBA" id="ARBA00023015"/>
    </source>
</evidence>
<dbReference type="SUPFAM" id="SSF46894">
    <property type="entry name" value="C-terminal effector domain of the bipartite response regulators"/>
    <property type="match status" value="1"/>
</dbReference>
<organism evidence="6 7">
    <name type="scientific">Adlercreutzia equolifaciens</name>
    <dbReference type="NCBI Taxonomy" id="446660"/>
    <lineage>
        <taxon>Bacteria</taxon>
        <taxon>Bacillati</taxon>
        <taxon>Actinomycetota</taxon>
        <taxon>Coriobacteriia</taxon>
        <taxon>Eggerthellales</taxon>
        <taxon>Eggerthellaceae</taxon>
        <taxon>Adlercreutzia</taxon>
    </lineage>
</organism>
<evidence type="ECO:0000313" key="6">
    <source>
        <dbReference type="EMBL" id="MZG28423.1"/>
    </source>
</evidence>
<feature type="domain" description="HTH luxR-type" evidence="5">
    <location>
        <begin position="279"/>
        <end position="346"/>
    </location>
</feature>
<dbReference type="Pfam" id="PF00196">
    <property type="entry name" value="GerE"/>
    <property type="match status" value="1"/>
</dbReference>
<evidence type="ECO:0000256" key="3">
    <source>
        <dbReference type="ARBA" id="ARBA00023163"/>
    </source>
</evidence>
<dbReference type="RefSeq" id="WP_161128000.1">
    <property type="nucleotide sequence ID" value="NZ_VJNE01000013.1"/>
</dbReference>
<keyword evidence="4" id="KW-1133">Transmembrane helix</keyword>
<accession>A0A6L8Q509</accession>
<feature type="transmembrane region" description="Helical" evidence="4">
    <location>
        <begin position="91"/>
        <end position="113"/>
    </location>
</feature>
<sequence>MNAMPQADSNPVYAKNLMILSAVVAGKAVLSVAIFTIVRDIMATDIIASCVLVVAIILLVRGGVLRSSREMEIGDSSHPLEDVVSALKAMAIPLAGCLVCQCSLGIGWAAMLFGRLSVVLQTPESFYCVIVGALLCALCLVAARGHIKSIVNFRYYAILACLLLLVVPWIGADLSGEAQVISTATPWGFSESLLSVIVIVDLVGVGRRTFYVTGLVVIAFNVLAWFASGACLVLFGDEVANVLWRSSLIVLIALSALEILRDYRLLEKRLDETSSRKVTDEQLVEYRLTNREKEVLLFLVQGRRAAWIAQKLYISDNTARAHVKHIYQKLGVHSREELLDFIESLK</sequence>
<protein>
    <recommendedName>
        <fullName evidence="5">HTH luxR-type domain-containing protein</fullName>
    </recommendedName>
</protein>
<proteinExistence type="predicted"/>
<comment type="caution">
    <text evidence="6">The sequence shown here is derived from an EMBL/GenBank/DDBJ whole genome shotgun (WGS) entry which is preliminary data.</text>
</comment>
<dbReference type="InterPro" id="IPR016032">
    <property type="entry name" value="Sig_transdc_resp-reg_C-effctor"/>
</dbReference>
<feature type="transmembrane region" description="Helical" evidence="4">
    <location>
        <begin position="41"/>
        <end position="60"/>
    </location>
</feature>
<keyword evidence="4" id="KW-0472">Membrane</keyword>
<evidence type="ECO:0000256" key="4">
    <source>
        <dbReference type="SAM" id="Phobius"/>
    </source>
</evidence>
<dbReference type="InterPro" id="IPR036388">
    <property type="entry name" value="WH-like_DNA-bd_sf"/>
</dbReference>
<dbReference type="AlphaFoldDB" id="A0A6L8Q509"/>
<dbReference type="GO" id="GO:0006355">
    <property type="term" value="P:regulation of DNA-templated transcription"/>
    <property type="evidence" value="ECO:0007669"/>
    <property type="project" value="InterPro"/>
</dbReference>
<dbReference type="PANTHER" id="PTHR44688:SF16">
    <property type="entry name" value="DNA-BINDING TRANSCRIPTIONAL ACTIVATOR DEVR_DOSR"/>
    <property type="match status" value="1"/>
</dbReference>
<evidence type="ECO:0000256" key="2">
    <source>
        <dbReference type="ARBA" id="ARBA00023125"/>
    </source>
</evidence>
<keyword evidence="2" id="KW-0238">DNA-binding</keyword>
<feature type="transmembrane region" description="Helical" evidence="4">
    <location>
        <begin position="125"/>
        <end position="143"/>
    </location>
</feature>
<dbReference type="PRINTS" id="PR00038">
    <property type="entry name" value="HTHLUXR"/>
</dbReference>
<dbReference type="Proteomes" id="UP000472380">
    <property type="component" value="Unassembled WGS sequence"/>
</dbReference>
<feature type="transmembrane region" description="Helical" evidence="4">
    <location>
        <begin position="184"/>
        <end position="203"/>
    </location>
</feature>
<dbReference type="CDD" id="cd06170">
    <property type="entry name" value="LuxR_C_like"/>
    <property type="match status" value="1"/>
</dbReference>
<dbReference type="EMBL" id="VJNE01000013">
    <property type="protein sequence ID" value="MZG28423.1"/>
    <property type="molecule type" value="Genomic_DNA"/>
</dbReference>
<feature type="transmembrane region" description="Helical" evidence="4">
    <location>
        <begin position="242"/>
        <end position="260"/>
    </location>
</feature>
<keyword evidence="3" id="KW-0804">Transcription</keyword>
<keyword evidence="1" id="KW-0805">Transcription regulation</keyword>
<evidence type="ECO:0000259" key="5">
    <source>
        <dbReference type="PROSITE" id="PS50043"/>
    </source>
</evidence>